<evidence type="ECO:0000313" key="3">
    <source>
        <dbReference type="Proteomes" id="UP000198749"/>
    </source>
</evidence>
<keyword evidence="1" id="KW-0732">Signal</keyword>
<accession>A0A1H9CPN4</accession>
<dbReference type="EMBL" id="FOGB01000001">
    <property type="protein sequence ID" value="SEQ02588.1"/>
    <property type="molecule type" value="Genomic_DNA"/>
</dbReference>
<feature type="signal peptide" evidence="1">
    <location>
        <begin position="1"/>
        <end position="19"/>
    </location>
</feature>
<proteinExistence type="predicted"/>
<evidence type="ECO:0000256" key="1">
    <source>
        <dbReference type="SAM" id="SignalP"/>
    </source>
</evidence>
<gene>
    <name evidence="2" type="ORF">SAMN03080615_00070</name>
</gene>
<dbReference type="AlphaFoldDB" id="A0A1H9CPN4"/>
<name>A0A1H9CPN4_9GAMM</name>
<protein>
    <submittedName>
        <fullName evidence="2">Uncharacterized protein</fullName>
    </submittedName>
</protein>
<sequence length="147" mass="16545">MKLKFLIALSIFFSSTLFGKDITLQCSGTEKFMPATLNESRSQKYLIVFNPEKLKISKYLTYISVFFGAKDSDSKYELKLNVSDSEYILGETAKDKLGNLVIMSSLSINRYTGEASRSTFSFPTGMVNPVVISNFKGDCHTLKDKKF</sequence>
<dbReference type="RefSeq" id="WP_091352426.1">
    <property type="nucleotide sequence ID" value="NZ_AP025284.1"/>
</dbReference>
<reference evidence="3" key="1">
    <citation type="submission" date="2016-10" db="EMBL/GenBank/DDBJ databases">
        <authorList>
            <person name="Varghese N."/>
            <person name="Submissions S."/>
        </authorList>
    </citation>
    <scope>NUCLEOTIDE SEQUENCE [LARGE SCALE GENOMIC DNA]</scope>
    <source>
        <strain evidence="3">DSM 18887</strain>
    </source>
</reference>
<organism evidence="2 3">
    <name type="scientific">Amphritea atlantica</name>
    <dbReference type="NCBI Taxonomy" id="355243"/>
    <lineage>
        <taxon>Bacteria</taxon>
        <taxon>Pseudomonadati</taxon>
        <taxon>Pseudomonadota</taxon>
        <taxon>Gammaproteobacteria</taxon>
        <taxon>Oceanospirillales</taxon>
        <taxon>Oceanospirillaceae</taxon>
        <taxon>Amphritea</taxon>
    </lineage>
</organism>
<keyword evidence="3" id="KW-1185">Reference proteome</keyword>
<dbReference type="Proteomes" id="UP000198749">
    <property type="component" value="Unassembled WGS sequence"/>
</dbReference>
<feature type="chain" id="PRO_5011680530" evidence="1">
    <location>
        <begin position="20"/>
        <end position="147"/>
    </location>
</feature>
<evidence type="ECO:0000313" key="2">
    <source>
        <dbReference type="EMBL" id="SEQ02588.1"/>
    </source>
</evidence>